<protein>
    <submittedName>
        <fullName evidence="2 3">Uncharacterized protein</fullName>
    </submittedName>
</protein>
<dbReference type="Proteomes" id="UP000030765">
    <property type="component" value="Unassembled WGS sequence"/>
</dbReference>
<name>A0A084VKT9_ANOSI</name>
<dbReference type="EnsemblMetazoa" id="ASIC005965-RA">
    <property type="protein sequence ID" value="ASIC005965-PA"/>
    <property type="gene ID" value="ASIC005965"/>
</dbReference>
<feature type="compositionally biased region" description="Basic residues" evidence="1">
    <location>
        <begin position="54"/>
        <end position="64"/>
    </location>
</feature>
<evidence type="ECO:0000313" key="4">
    <source>
        <dbReference type="Proteomes" id="UP000030765"/>
    </source>
</evidence>
<sequence length="139" mass="15459">MDTRRFSSRRVPKARWCAAVCWAHGLRSDCGSTVLHSKIALYYATLAGCRAGHSRRPRSNRHKQQQGCLQQASTTTTATTDDDYGDFGNSPGALKHFTDDRHLHSDCARGNISSSPSVRLLIFCCESRQSNIKSIVRSM</sequence>
<evidence type="ECO:0000313" key="3">
    <source>
        <dbReference type="EnsemblMetazoa" id="ASIC005965-PA"/>
    </source>
</evidence>
<dbReference type="EMBL" id="ATLV01014303">
    <property type="status" value="NOT_ANNOTATED_CDS"/>
    <property type="molecule type" value="Genomic_DNA"/>
</dbReference>
<gene>
    <name evidence="2" type="ORF">ZHAS_00005965</name>
</gene>
<accession>A0A084VKT9</accession>
<reference evidence="2 4" key="1">
    <citation type="journal article" date="2014" name="BMC Genomics">
        <title>Genome sequence of Anopheles sinensis provides insight into genetics basis of mosquito competence for malaria parasites.</title>
        <authorList>
            <person name="Zhou D."/>
            <person name="Zhang D."/>
            <person name="Ding G."/>
            <person name="Shi L."/>
            <person name="Hou Q."/>
            <person name="Ye Y."/>
            <person name="Xu Y."/>
            <person name="Zhou H."/>
            <person name="Xiong C."/>
            <person name="Li S."/>
            <person name="Yu J."/>
            <person name="Hong S."/>
            <person name="Yu X."/>
            <person name="Zou P."/>
            <person name="Chen C."/>
            <person name="Chang X."/>
            <person name="Wang W."/>
            <person name="Lv Y."/>
            <person name="Sun Y."/>
            <person name="Ma L."/>
            <person name="Shen B."/>
            <person name="Zhu C."/>
        </authorList>
    </citation>
    <scope>NUCLEOTIDE SEQUENCE [LARGE SCALE GENOMIC DNA]</scope>
</reference>
<reference evidence="3" key="2">
    <citation type="submission" date="2020-05" db="UniProtKB">
        <authorList>
            <consortium name="EnsemblMetazoa"/>
        </authorList>
    </citation>
    <scope>IDENTIFICATION</scope>
</reference>
<evidence type="ECO:0000313" key="2">
    <source>
        <dbReference type="EMBL" id="KFB38583.1"/>
    </source>
</evidence>
<dbReference type="VEuPathDB" id="VectorBase:ASIC005965"/>
<organism evidence="2">
    <name type="scientific">Anopheles sinensis</name>
    <name type="common">Mosquito</name>
    <dbReference type="NCBI Taxonomy" id="74873"/>
    <lineage>
        <taxon>Eukaryota</taxon>
        <taxon>Metazoa</taxon>
        <taxon>Ecdysozoa</taxon>
        <taxon>Arthropoda</taxon>
        <taxon>Hexapoda</taxon>
        <taxon>Insecta</taxon>
        <taxon>Pterygota</taxon>
        <taxon>Neoptera</taxon>
        <taxon>Endopterygota</taxon>
        <taxon>Diptera</taxon>
        <taxon>Nematocera</taxon>
        <taxon>Culicoidea</taxon>
        <taxon>Culicidae</taxon>
        <taxon>Anophelinae</taxon>
        <taxon>Anopheles</taxon>
    </lineage>
</organism>
<feature type="region of interest" description="Disordered" evidence="1">
    <location>
        <begin position="54"/>
        <end position="85"/>
    </location>
</feature>
<dbReference type="AlphaFoldDB" id="A0A084VKT9"/>
<evidence type="ECO:0000256" key="1">
    <source>
        <dbReference type="SAM" id="MobiDB-lite"/>
    </source>
</evidence>
<dbReference type="EMBL" id="KE524955">
    <property type="protein sequence ID" value="KFB38583.1"/>
    <property type="molecule type" value="Genomic_DNA"/>
</dbReference>
<keyword evidence="4" id="KW-1185">Reference proteome</keyword>
<proteinExistence type="predicted"/>